<sequence length="485" mass="54518">MRRVWLKYLQLVAAAAAFVFALAAVVRITGPDTLSTLSTTLSSAKAAATCSVPPSSSSSSSDSQSSSASSASSFYPGSEDIHVLVMTGAQTLYERVPLHIASSLSHMPSYAVYSDSPGTIAGTPVYDALANLTDATAKSAGLKVYRRQKHLLSENANVDFTDKRAQIENAWDLDKWKPLPMAIDAYGRVPTAKWYVMMDDDTYIIWPNLIRWLKTIKPTDVLYMGAAAVINGEPFAHGGSGVVYSHALAERAFANNYDLVHKHETFTAENCCGDHIFAHALLGLDIKVNYGSDYPFVKSRLQGEPPAHVRLDRGSWCDEIVSFHRVSPREIENLAEFEKKYDSANTPILYRDVYAHFVMPYVVPHRRWNWDNGADDRMFTSHDPDIDEAAFQSYEDCKARCEAWDECLQFRYRTERCGLGSRLRLGEMVDGDDDNEENSYSSEWMVDRIREMRKTQKCEKVGDWEREEGVFFKGRKSPSIEVSER</sequence>
<accession>A0ABR1F4N5</accession>
<evidence type="ECO:0000256" key="7">
    <source>
        <dbReference type="ARBA" id="ARBA00022692"/>
    </source>
</evidence>
<evidence type="ECO:0000256" key="12">
    <source>
        <dbReference type="SAM" id="MobiDB-lite"/>
    </source>
</evidence>
<evidence type="ECO:0000256" key="3">
    <source>
        <dbReference type="ARBA" id="ARBA00006462"/>
    </source>
</evidence>
<dbReference type="EC" id="2.4.1.122" evidence="4"/>
<comment type="pathway">
    <text evidence="2">Protein modification; protein glycosylation.</text>
</comment>
<feature type="region of interest" description="Disordered" evidence="12">
    <location>
        <begin position="51"/>
        <end position="71"/>
    </location>
</feature>
<gene>
    <name evidence="14" type="ORF">BZA70DRAFT_280072</name>
</gene>
<keyword evidence="8" id="KW-0547">Nucleotide-binding</keyword>
<dbReference type="InterPro" id="IPR003378">
    <property type="entry name" value="Fringe-like_glycosylTrfase"/>
</dbReference>
<dbReference type="PANTHER" id="PTHR23033:SF47">
    <property type="entry name" value="APPLE DOMAIN-CONTAINING PROTEIN-RELATED"/>
    <property type="match status" value="1"/>
</dbReference>
<evidence type="ECO:0000256" key="9">
    <source>
        <dbReference type="ARBA" id="ARBA00022968"/>
    </source>
</evidence>
<comment type="similarity">
    <text evidence="3">Belongs to the glycosyltransferase 31 family. Beta3-Gal-T subfamily.</text>
</comment>
<comment type="subcellular location">
    <subcellularLocation>
        <location evidence="1">Membrane</location>
        <topology evidence="1">Single-pass type II membrane protein</topology>
    </subcellularLocation>
</comment>
<dbReference type="GeneID" id="90038397"/>
<dbReference type="EMBL" id="JBBJBU010000007">
    <property type="protein sequence ID" value="KAK7204817.1"/>
    <property type="molecule type" value="Genomic_DNA"/>
</dbReference>
<evidence type="ECO:0000256" key="10">
    <source>
        <dbReference type="ARBA" id="ARBA00022989"/>
    </source>
</evidence>
<dbReference type="Pfam" id="PF02434">
    <property type="entry name" value="Fringe"/>
    <property type="match status" value="1"/>
</dbReference>
<evidence type="ECO:0000259" key="13">
    <source>
        <dbReference type="Pfam" id="PF02434"/>
    </source>
</evidence>
<dbReference type="InterPro" id="IPR026050">
    <property type="entry name" value="C1GALT1/C1GALT1_chp1"/>
</dbReference>
<protein>
    <recommendedName>
        <fullName evidence="4">N-acetylgalactosaminide beta-1,3-galactosyltransferase</fullName>
        <ecNumber evidence="4">2.4.1.122</ecNumber>
    </recommendedName>
</protein>
<dbReference type="Gene3D" id="3.90.550.50">
    <property type="match status" value="1"/>
</dbReference>
<keyword evidence="10" id="KW-1133">Transmembrane helix</keyword>
<comment type="caution">
    <text evidence="14">The sequence shown here is derived from an EMBL/GenBank/DDBJ whole genome shotgun (WGS) entry which is preliminary data.</text>
</comment>
<evidence type="ECO:0000313" key="15">
    <source>
        <dbReference type="Proteomes" id="UP001498771"/>
    </source>
</evidence>
<dbReference type="RefSeq" id="XP_064767850.1">
    <property type="nucleotide sequence ID" value="XM_064912885.1"/>
</dbReference>
<organism evidence="14 15">
    <name type="scientific">Myxozyma melibiosi</name>
    <dbReference type="NCBI Taxonomy" id="54550"/>
    <lineage>
        <taxon>Eukaryota</taxon>
        <taxon>Fungi</taxon>
        <taxon>Dikarya</taxon>
        <taxon>Ascomycota</taxon>
        <taxon>Saccharomycotina</taxon>
        <taxon>Lipomycetes</taxon>
        <taxon>Lipomycetales</taxon>
        <taxon>Lipomycetaceae</taxon>
        <taxon>Myxozyma</taxon>
    </lineage>
</organism>
<keyword evidence="9" id="KW-0735">Signal-anchor</keyword>
<name>A0ABR1F4N5_9ASCO</name>
<keyword evidence="5" id="KW-0328">Glycosyltransferase</keyword>
<proteinExistence type="inferred from homology"/>
<evidence type="ECO:0000256" key="4">
    <source>
        <dbReference type="ARBA" id="ARBA00012557"/>
    </source>
</evidence>
<feature type="domain" description="Fringe-like glycosyltransferase" evidence="13">
    <location>
        <begin position="191"/>
        <end position="266"/>
    </location>
</feature>
<evidence type="ECO:0000256" key="11">
    <source>
        <dbReference type="ARBA" id="ARBA00023136"/>
    </source>
</evidence>
<evidence type="ECO:0000256" key="8">
    <source>
        <dbReference type="ARBA" id="ARBA00022741"/>
    </source>
</evidence>
<keyword evidence="7" id="KW-0812">Transmembrane</keyword>
<dbReference type="Proteomes" id="UP001498771">
    <property type="component" value="Unassembled WGS sequence"/>
</dbReference>
<reference evidence="14 15" key="1">
    <citation type="submission" date="2024-03" db="EMBL/GenBank/DDBJ databases">
        <title>Genome-scale model development and genomic sequencing of the oleaginous clade Lipomyces.</title>
        <authorList>
            <consortium name="Lawrence Berkeley National Laboratory"/>
            <person name="Czajka J.J."/>
            <person name="Han Y."/>
            <person name="Kim J."/>
            <person name="Mondo S.J."/>
            <person name="Hofstad B.A."/>
            <person name="Robles A."/>
            <person name="Haridas S."/>
            <person name="Riley R."/>
            <person name="LaButti K."/>
            <person name="Pangilinan J."/>
            <person name="Andreopoulos W."/>
            <person name="Lipzen A."/>
            <person name="Yan J."/>
            <person name="Wang M."/>
            <person name="Ng V."/>
            <person name="Grigoriev I.V."/>
            <person name="Spatafora J.W."/>
            <person name="Magnuson J.K."/>
            <person name="Baker S.E."/>
            <person name="Pomraning K.R."/>
        </authorList>
    </citation>
    <scope>NUCLEOTIDE SEQUENCE [LARGE SCALE GENOMIC DNA]</scope>
    <source>
        <strain evidence="14 15">Phaff 52-87</strain>
    </source>
</reference>
<evidence type="ECO:0000256" key="6">
    <source>
        <dbReference type="ARBA" id="ARBA00022679"/>
    </source>
</evidence>
<evidence type="ECO:0000256" key="5">
    <source>
        <dbReference type="ARBA" id="ARBA00022676"/>
    </source>
</evidence>
<evidence type="ECO:0000256" key="2">
    <source>
        <dbReference type="ARBA" id="ARBA00004922"/>
    </source>
</evidence>
<dbReference type="PANTHER" id="PTHR23033">
    <property type="entry name" value="BETA1,3-GALACTOSYLTRANSFERASE"/>
    <property type="match status" value="1"/>
</dbReference>
<evidence type="ECO:0000313" key="14">
    <source>
        <dbReference type="EMBL" id="KAK7204817.1"/>
    </source>
</evidence>
<keyword evidence="15" id="KW-1185">Reference proteome</keyword>
<keyword evidence="6" id="KW-0808">Transferase</keyword>
<evidence type="ECO:0000256" key="1">
    <source>
        <dbReference type="ARBA" id="ARBA00004606"/>
    </source>
</evidence>
<keyword evidence="11" id="KW-0472">Membrane</keyword>